<gene>
    <name evidence="1" type="ORF">P174DRAFT_509435</name>
</gene>
<accession>A0A2I1CPG2</accession>
<dbReference type="GO" id="GO:0045944">
    <property type="term" value="P:positive regulation of transcription by RNA polymerase II"/>
    <property type="evidence" value="ECO:0007669"/>
    <property type="project" value="UniProtKB-ARBA"/>
</dbReference>
<dbReference type="EMBL" id="MSZS01000001">
    <property type="protein sequence ID" value="PKX99516.1"/>
    <property type="molecule type" value="Genomic_DNA"/>
</dbReference>
<dbReference type="InterPro" id="IPR036879">
    <property type="entry name" value="TF_MADSbox_sf"/>
</dbReference>
<protein>
    <submittedName>
        <fullName evidence="1">Uncharacterized protein</fullName>
    </submittedName>
</protein>
<evidence type="ECO:0000313" key="2">
    <source>
        <dbReference type="Proteomes" id="UP000234474"/>
    </source>
</evidence>
<proteinExistence type="predicted"/>
<dbReference type="GO" id="GO:0046983">
    <property type="term" value="F:protein dimerization activity"/>
    <property type="evidence" value="ECO:0007669"/>
    <property type="project" value="InterPro"/>
</dbReference>
<dbReference type="STRING" id="1392255.A0A2I1CPG2"/>
<dbReference type="Proteomes" id="UP000234474">
    <property type="component" value="Unassembled WGS sequence"/>
</dbReference>
<reference evidence="2" key="1">
    <citation type="journal article" date="2018" name="Proc. Natl. Acad. Sci. U.S.A.">
        <title>Linking secondary metabolites to gene clusters through genome sequencing of six diverse Aspergillus species.</title>
        <authorList>
            <person name="Kaerboelling I."/>
            <person name="Vesth T.C."/>
            <person name="Frisvad J.C."/>
            <person name="Nybo J.L."/>
            <person name="Theobald S."/>
            <person name="Kuo A."/>
            <person name="Bowyer P."/>
            <person name="Matsuda Y."/>
            <person name="Mondo S."/>
            <person name="Lyhne E.K."/>
            <person name="Kogle M.E."/>
            <person name="Clum A."/>
            <person name="Lipzen A."/>
            <person name="Salamov A."/>
            <person name="Ngan C.Y."/>
            <person name="Daum C."/>
            <person name="Chiniquy J."/>
            <person name="Barry K."/>
            <person name="LaButti K."/>
            <person name="Haridas S."/>
            <person name="Simmons B.A."/>
            <person name="Magnuson J.K."/>
            <person name="Mortensen U.H."/>
            <person name="Larsen T.O."/>
            <person name="Grigoriev I.V."/>
            <person name="Baker S.E."/>
            <person name="Andersen M.R."/>
        </authorList>
    </citation>
    <scope>NUCLEOTIDE SEQUENCE [LARGE SCALE GENOMIC DNA]</scope>
    <source>
        <strain evidence="2">IBT 16806</strain>
    </source>
</reference>
<sequence>MAKPRKIRDTLFRKAFEFCQECNADVSLMVWLKENSQIYIFNSDSRWLPLQEGLGYTNGCKSLHYPVPLRITWQELAAAYQA</sequence>
<dbReference type="GeneID" id="36538889"/>
<dbReference type="GO" id="GO:0003677">
    <property type="term" value="F:DNA binding"/>
    <property type="evidence" value="ECO:0007669"/>
    <property type="project" value="InterPro"/>
</dbReference>
<dbReference type="SUPFAM" id="SSF55455">
    <property type="entry name" value="SRF-like"/>
    <property type="match status" value="1"/>
</dbReference>
<name>A0A2I1CPG2_ASPN1</name>
<dbReference type="OMA" id="RLNIAYF"/>
<dbReference type="AlphaFoldDB" id="A0A2I1CPG2"/>
<dbReference type="OrthoDB" id="4491142at2759"/>
<evidence type="ECO:0000313" key="1">
    <source>
        <dbReference type="EMBL" id="PKX99516.1"/>
    </source>
</evidence>
<comment type="caution">
    <text evidence="1">The sequence shown here is derived from an EMBL/GenBank/DDBJ whole genome shotgun (WGS) entry which is preliminary data.</text>
</comment>
<dbReference type="RefSeq" id="XP_024688111.1">
    <property type="nucleotide sequence ID" value="XM_024831552.1"/>
</dbReference>
<keyword evidence="2" id="KW-1185">Reference proteome</keyword>
<organism evidence="1 2">
    <name type="scientific">Aspergillus novofumigatus (strain IBT 16806)</name>
    <dbReference type="NCBI Taxonomy" id="1392255"/>
    <lineage>
        <taxon>Eukaryota</taxon>
        <taxon>Fungi</taxon>
        <taxon>Dikarya</taxon>
        <taxon>Ascomycota</taxon>
        <taxon>Pezizomycotina</taxon>
        <taxon>Eurotiomycetes</taxon>
        <taxon>Eurotiomycetidae</taxon>
        <taxon>Eurotiales</taxon>
        <taxon>Aspergillaceae</taxon>
        <taxon>Aspergillus</taxon>
        <taxon>Aspergillus subgen. Fumigati</taxon>
    </lineage>
</organism>
<dbReference type="VEuPathDB" id="FungiDB:P174DRAFT_509435"/>